<name>A0A6J6A6U0_9ZZZZ</name>
<dbReference type="EMBL" id="CAFBIY010000014">
    <property type="protein sequence ID" value="CAB4847129.1"/>
    <property type="molecule type" value="Genomic_DNA"/>
</dbReference>
<dbReference type="Pfam" id="PF06965">
    <property type="entry name" value="Na_H_antiport_1"/>
    <property type="match status" value="1"/>
</dbReference>
<feature type="transmembrane region" description="Helical" evidence="6">
    <location>
        <begin position="102"/>
        <end position="123"/>
    </location>
</feature>
<evidence type="ECO:0000313" key="7">
    <source>
        <dbReference type="EMBL" id="CAB4365048.1"/>
    </source>
</evidence>
<evidence type="ECO:0000313" key="9">
    <source>
        <dbReference type="EMBL" id="CAB4804780.1"/>
    </source>
</evidence>
<organism evidence="7">
    <name type="scientific">freshwater metagenome</name>
    <dbReference type="NCBI Taxonomy" id="449393"/>
    <lineage>
        <taxon>unclassified sequences</taxon>
        <taxon>metagenomes</taxon>
        <taxon>ecological metagenomes</taxon>
    </lineage>
</organism>
<evidence type="ECO:0000256" key="4">
    <source>
        <dbReference type="ARBA" id="ARBA00022989"/>
    </source>
</evidence>
<dbReference type="InterPro" id="IPR004670">
    <property type="entry name" value="NhaA"/>
</dbReference>
<feature type="transmembrane region" description="Helical" evidence="6">
    <location>
        <begin position="274"/>
        <end position="293"/>
    </location>
</feature>
<dbReference type="AlphaFoldDB" id="A0A6J6A6U0"/>
<feature type="transmembrane region" description="Helical" evidence="6">
    <location>
        <begin position="74"/>
        <end position="96"/>
    </location>
</feature>
<dbReference type="GO" id="GO:0015385">
    <property type="term" value="F:sodium:proton antiporter activity"/>
    <property type="evidence" value="ECO:0007669"/>
    <property type="project" value="TreeGrafter"/>
</dbReference>
<dbReference type="EMBL" id="CAESGF010000023">
    <property type="protein sequence ID" value="CAB4365048.1"/>
    <property type="molecule type" value="Genomic_DNA"/>
</dbReference>
<dbReference type="EMBL" id="CAEZYF010000027">
    <property type="protein sequence ID" value="CAB4742480.1"/>
    <property type="molecule type" value="Genomic_DNA"/>
</dbReference>
<feature type="transmembrane region" description="Helical" evidence="6">
    <location>
        <begin position="314"/>
        <end position="332"/>
    </location>
</feature>
<dbReference type="PANTHER" id="PTHR30341:SF0">
    <property type="entry name" value="NA(+)_H(+) ANTIPORTER NHAA"/>
    <property type="match status" value="1"/>
</dbReference>
<keyword evidence="2" id="KW-1003">Cell membrane</keyword>
<dbReference type="GO" id="GO:0006885">
    <property type="term" value="P:regulation of pH"/>
    <property type="evidence" value="ECO:0007669"/>
    <property type="project" value="InterPro"/>
</dbReference>
<proteinExistence type="inferred from homology"/>
<feature type="transmembrane region" description="Helical" evidence="6">
    <location>
        <begin position="135"/>
        <end position="154"/>
    </location>
</feature>
<keyword evidence="4 6" id="KW-1133">Transmembrane helix</keyword>
<dbReference type="PANTHER" id="PTHR30341">
    <property type="entry name" value="SODIUM ION/PROTON ANTIPORTER NHAA-RELATED"/>
    <property type="match status" value="1"/>
</dbReference>
<gene>
    <name evidence="8" type="ORF">UFOPK2656_02997</name>
    <name evidence="9" type="ORF">UFOPK3099_00343</name>
    <name evidence="10" type="ORF">UFOPK3267_00416</name>
    <name evidence="11" type="ORF">UFOPK3651_03136</name>
    <name evidence="7" type="ORF">UFOPK4189_02805</name>
</gene>
<evidence type="ECO:0000313" key="8">
    <source>
        <dbReference type="EMBL" id="CAB4742480.1"/>
    </source>
</evidence>
<dbReference type="HAMAP" id="MF_01844">
    <property type="entry name" value="NhaA"/>
    <property type="match status" value="1"/>
</dbReference>
<evidence type="ECO:0000313" key="10">
    <source>
        <dbReference type="EMBL" id="CAB4847129.1"/>
    </source>
</evidence>
<feature type="transmembrane region" description="Helical" evidence="6">
    <location>
        <begin position="352"/>
        <end position="369"/>
    </location>
</feature>
<evidence type="ECO:0000256" key="5">
    <source>
        <dbReference type="ARBA" id="ARBA00023136"/>
    </source>
</evidence>
<comment type="subcellular location">
    <subcellularLocation>
        <location evidence="1">Cell inner membrane</location>
        <topology evidence="1">Multi-pass membrane protein</topology>
    </subcellularLocation>
</comment>
<feature type="transmembrane region" description="Helical" evidence="6">
    <location>
        <begin position="160"/>
        <end position="176"/>
    </location>
</feature>
<evidence type="ECO:0000256" key="2">
    <source>
        <dbReference type="ARBA" id="ARBA00022475"/>
    </source>
</evidence>
<dbReference type="EMBL" id="CAFBMT010000030">
    <property type="protein sequence ID" value="CAB4955387.1"/>
    <property type="molecule type" value="Genomic_DNA"/>
</dbReference>
<dbReference type="Gene3D" id="1.20.1530.10">
    <property type="entry name" value="Na+/H+ antiporter like domain"/>
    <property type="match status" value="1"/>
</dbReference>
<reference evidence="7" key="1">
    <citation type="submission" date="2020-05" db="EMBL/GenBank/DDBJ databases">
        <authorList>
            <person name="Chiriac C."/>
            <person name="Salcher M."/>
            <person name="Ghai R."/>
            <person name="Kavagutti S V."/>
        </authorList>
    </citation>
    <scope>NUCLEOTIDE SEQUENCE</scope>
</reference>
<evidence type="ECO:0000313" key="11">
    <source>
        <dbReference type="EMBL" id="CAB4955387.1"/>
    </source>
</evidence>
<evidence type="ECO:0000256" key="3">
    <source>
        <dbReference type="ARBA" id="ARBA00022692"/>
    </source>
</evidence>
<dbReference type="EMBL" id="CAFAAV010000015">
    <property type="protein sequence ID" value="CAB4804780.1"/>
    <property type="molecule type" value="Genomic_DNA"/>
</dbReference>
<accession>A0A6J6A6U0</accession>
<evidence type="ECO:0000256" key="1">
    <source>
        <dbReference type="ARBA" id="ARBA00004429"/>
    </source>
</evidence>
<protein>
    <submittedName>
        <fullName evidence="7">Unannotated protein</fullName>
    </submittedName>
</protein>
<sequence>MVAAVAALVWANSPWQHGYESLWQTRVSFGVAGHHLALDLRHWVNDGLMAVFFLVVGLEIKREVSAGHLAGRRAATLPVAAALGGMLVPALVYLAIAGRTAAHGWGVPMATDIALAVGVLALVGDRVPTSLRAFLLGLAVVDDIGAIVVIAVFYSTGVTFGWLAAGATAVLATLLVRRTGVQNMLVFLVIGGFLWFSLHEAGVHPTLSGVIMGLLAPMTPRRDRQGVPGVSTVVWLEHLIHPWTSFLIVPMFALANAGIEVSTHSLRVAWSSPIAWGVLLGLLAGKPVGVLLATWAAARSGVADRPPGANARHLLGAGNAAGIGFTVALFIAELAFRTDKTVNIEAVADAKMAILVASLISGVIAFVVLRRSGQVAASAANTADQIAVSPTDSE</sequence>
<feature type="transmembrane region" description="Helical" evidence="6">
    <location>
        <begin position="181"/>
        <end position="198"/>
    </location>
</feature>
<dbReference type="GO" id="GO:0005886">
    <property type="term" value="C:plasma membrane"/>
    <property type="evidence" value="ECO:0007669"/>
    <property type="project" value="UniProtKB-SubCell"/>
</dbReference>
<evidence type="ECO:0000256" key="6">
    <source>
        <dbReference type="SAM" id="Phobius"/>
    </source>
</evidence>
<keyword evidence="5 6" id="KW-0472">Membrane</keyword>
<dbReference type="NCBIfam" id="TIGR00773">
    <property type="entry name" value="NhaA"/>
    <property type="match status" value="1"/>
</dbReference>
<dbReference type="InterPro" id="IPR023171">
    <property type="entry name" value="Na/H_antiporter_dom_sf"/>
</dbReference>
<keyword evidence="3 6" id="KW-0812">Transmembrane</keyword>